<dbReference type="Pfam" id="PF14911">
    <property type="entry name" value="MMS22L_C"/>
    <property type="match status" value="1"/>
</dbReference>
<evidence type="ECO:0000256" key="4">
    <source>
        <dbReference type="ARBA" id="ARBA00021061"/>
    </source>
</evidence>
<evidence type="ECO:0000256" key="6">
    <source>
        <dbReference type="ARBA" id="ARBA00022763"/>
    </source>
</evidence>
<organism evidence="14 15">
    <name type="scientific">Cherax quadricarinatus</name>
    <name type="common">Australian red claw crayfish</name>
    <dbReference type="NCBI Taxonomy" id="27406"/>
    <lineage>
        <taxon>Eukaryota</taxon>
        <taxon>Metazoa</taxon>
        <taxon>Ecdysozoa</taxon>
        <taxon>Arthropoda</taxon>
        <taxon>Crustacea</taxon>
        <taxon>Multicrustacea</taxon>
        <taxon>Malacostraca</taxon>
        <taxon>Eumalacostraca</taxon>
        <taxon>Eucarida</taxon>
        <taxon>Decapoda</taxon>
        <taxon>Pleocyemata</taxon>
        <taxon>Astacidea</taxon>
        <taxon>Parastacoidea</taxon>
        <taxon>Parastacidae</taxon>
        <taxon>Cherax</taxon>
    </lineage>
</organism>
<dbReference type="GO" id="GO:0043596">
    <property type="term" value="C:nuclear replication fork"/>
    <property type="evidence" value="ECO:0007669"/>
    <property type="project" value="TreeGrafter"/>
</dbReference>
<keyword evidence="6" id="KW-0227">DNA damage</keyword>
<evidence type="ECO:0000256" key="2">
    <source>
        <dbReference type="ARBA" id="ARBA00004286"/>
    </source>
</evidence>
<dbReference type="GO" id="GO:0000724">
    <property type="term" value="P:double-strand break repair via homologous recombination"/>
    <property type="evidence" value="ECO:0007669"/>
    <property type="project" value="InterPro"/>
</dbReference>
<accession>A0AAW0WW26</accession>
<evidence type="ECO:0000256" key="3">
    <source>
        <dbReference type="ARBA" id="ARBA00006585"/>
    </source>
</evidence>
<dbReference type="InterPro" id="IPR042320">
    <property type="entry name" value="MMS22-like"/>
</dbReference>
<reference evidence="14" key="2">
    <citation type="submission" date="2024-01" db="EMBL/GenBank/DDBJ databases">
        <authorList>
            <person name="He J."/>
            <person name="Wang M."/>
            <person name="Zheng J."/>
            <person name="Liu Z."/>
        </authorList>
    </citation>
    <scope>NUCLEOTIDE SEQUENCE</scope>
    <source>
        <strain evidence="14">ZL_2023a</strain>
        <tissue evidence="14">Muscle</tissue>
    </source>
</reference>
<dbReference type="PANTHER" id="PTHR28547:SF1">
    <property type="entry name" value="PROTEIN MMS22-LIKE"/>
    <property type="match status" value="1"/>
</dbReference>
<keyword evidence="9" id="KW-0539">Nucleus</keyword>
<dbReference type="EMBL" id="JARKIK010000059">
    <property type="protein sequence ID" value="KAK8731838.1"/>
    <property type="molecule type" value="Genomic_DNA"/>
</dbReference>
<evidence type="ECO:0000256" key="11">
    <source>
        <dbReference type="SAM" id="MobiDB-lite"/>
    </source>
</evidence>
<feature type="domain" description="MMS22-like C-terminal" evidence="13">
    <location>
        <begin position="901"/>
        <end position="1236"/>
    </location>
</feature>
<dbReference type="Proteomes" id="UP001445076">
    <property type="component" value="Unassembled WGS sequence"/>
</dbReference>
<dbReference type="Pfam" id="PF14910">
    <property type="entry name" value="MMS22L_N"/>
    <property type="match status" value="1"/>
</dbReference>
<keyword evidence="8" id="KW-0234">DNA repair</keyword>
<keyword evidence="5" id="KW-0158">Chromosome</keyword>
<dbReference type="EMBL" id="JARKIK010000059">
    <property type="protein sequence ID" value="KAK8731834.1"/>
    <property type="molecule type" value="Genomic_DNA"/>
</dbReference>
<evidence type="ECO:0000256" key="1">
    <source>
        <dbReference type="ARBA" id="ARBA00004123"/>
    </source>
</evidence>
<dbReference type="GO" id="GO:0031297">
    <property type="term" value="P:replication fork processing"/>
    <property type="evidence" value="ECO:0007669"/>
    <property type="project" value="InterPro"/>
</dbReference>
<feature type="domain" description="Protein MMS22-like N-terminal" evidence="12">
    <location>
        <begin position="64"/>
        <end position="742"/>
    </location>
</feature>
<evidence type="ECO:0000256" key="9">
    <source>
        <dbReference type="ARBA" id="ARBA00023242"/>
    </source>
</evidence>
<comment type="similarity">
    <text evidence="3">Belongs to the MMS22 family. MMS22L subfamily.</text>
</comment>
<evidence type="ECO:0000259" key="12">
    <source>
        <dbReference type="Pfam" id="PF14910"/>
    </source>
</evidence>
<keyword evidence="15" id="KW-1185">Reference proteome</keyword>
<feature type="region of interest" description="Disordered" evidence="11">
    <location>
        <begin position="1"/>
        <end position="27"/>
    </location>
</feature>
<keyword evidence="7" id="KW-0156">Chromatin regulator</keyword>
<evidence type="ECO:0000256" key="8">
    <source>
        <dbReference type="ARBA" id="ARBA00023204"/>
    </source>
</evidence>
<gene>
    <name evidence="14" type="ORF">OTU49_007292</name>
</gene>
<evidence type="ECO:0000256" key="7">
    <source>
        <dbReference type="ARBA" id="ARBA00022853"/>
    </source>
</evidence>
<dbReference type="PANTHER" id="PTHR28547">
    <property type="entry name" value="PROTEIN MMS22-LIKE"/>
    <property type="match status" value="1"/>
</dbReference>
<proteinExistence type="inferred from homology"/>
<dbReference type="InterPro" id="IPR029425">
    <property type="entry name" value="MMS22L_N"/>
</dbReference>
<evidence type="ECO:0000259" key="13">
    <source>
        <dbReference type="Pfam" id="PF14911"/>
    </source>
</evidence>
<evidence type="ECO:0000313" key="15">
    <source>
        <dbReference type="Proteomes" id="UP001445076"/>
    </source>
</evidence>
<sequence length="1247" mass="138092">MSETMSMTPPLTPPLDQMGKGEGEGDLQMDSDSLDYMDFFMNEFEPSPVKKEKVSSPVTNEGPLIFSCLGEVRWTDNFSNLSCIGRQALASILQYRNPCPTALHSPEVIFHLPCTADNLHFNLVHFFMAVRQGVIELEKGAKSSLCTNQSCHDVQYPKIREDIGTFYNCLVSHVHSLGSEGNEEFLKCVVAEVLDTLLHLGPLHELQQHVTSASSSQGNKCPSAAYHLLHLHLDVRWWSLALIHLIESTLGSLPHCDSRSMDSPFLLVSEPQGAQGASVSEMNEQSPLEQCISLILWDLITIMFREGLKKGVSEMHQVAGFSCTCSQELGLMTLHLLDHRHIRLAKQGFWEKIKYKLLFLLKIYSESCTPAARSSSSSSSPSSSSVLSLEQSNQIIHYPAAIVKEVQLPHIWWIFCNFSQLYGFDMNGKKIVTKSMEIKSETKLLRTLIKMSLSEPRSGHQPTEAELRFYMRCCLSLQQLWGGERSSEWAVALWDYFSKHLDDSFLLPGAGLDGLACVSKTASGWLEQVKSRACDLASVGKNETSWHIFLRTVVGVVETSSAEWRQMRGRIYSKFHQRRMSELSPMGLYNCTTLFLILANTTDLVDVSNKLAELLSLVPTCSVSKARIVWRGFLASTLLLLASGCDISPVVQKFNPIVEAACHEYITSRDAMHRRDLGQLITIYAEGIQEVFDQSHDLTLAQHSLICGGLSGVLQHVGIVETKALLSAMDAALSKVLDISSKPQYLAGGGGMGSEVVEVIWKEFGTFIKSQATTLTPPAALASVAASLTFCLGRESSSSTSGLREAALGLFTYFLTNEAVNPLCTIQYTSSLLDRPGSMSLMSSMCSAYEGLLISGWLSALVILGDCEEVIVLTSKIRTLPSTTAVLPHQPLPCPFAAAKSLVRGVSKKFSETENFTARMTYRDAVLQYFCGLDKALVNLMKKVPPLNHLPNILEIVAALFFNAHSIIYIKSRPTCPMPSLISTVLLPSAVYTAEKPLNSLLASSLANTLPKMVCGLGCLGLAQDPYLVRCVKDVFTHYIYRFPVKTSKNYTTTTHPFIICLHDAEVREEVLHELRPIFLEVVRDSYLGKRGVSTLHLHIVISLILELLNRNTYEWLEGISSLLLLPLLELMLTLEDHATKRVATDLLQKVLQEAENQDTPLRGKLVKCVRQLVVQHVSWSSARLFRVLSVLGVLHRELLVDCLPHIAQAVTATEEKRGTGLDHTLRHGYQTLLASLGVNEGDIKPS</sequence>
<comment type="caution">
    <text evidence="14">The sequence shown here is derived from an EMBL/GenBank/DDBJ whole genome shotgun (WGS) entry which is preliminary data.</text>
</comment>
<evidence type="ECO:0000313" key="14">
    <source>
        <dbReference type="EMBL" id="KAK8731838.1"/>
    </source>
</evidence>
<comment type="subcellular location">
    <subcellularLocation>
        <location evidence="2">Chromosome</location>
    </subcellularLocation>
    <subcellularLocation>
        <location evidence="1">Nucleus</location>
    </subcellularLocation>
</comment>
<dbReference type="GO" id="GO:0006325">
    <property type="term" value="P:chromatin organization"/>
    <property type="evidence" value="ECO:0007669"/>
    <property type="project" value="UniProtKB-KW"/>
</dbReference>
<protein>
    <recommendedName>
        <fullName evidence="4">Protein MMS22-like</fullName>
    </recommendedName>
    <alternativeName>
        <fullName evidence="10">Methyl methanesulfonate-sensitivity protein 22-like</fullName>
    </alternativeName>
</protein>
<evidence type="ECO:0000256" key="10">
    <source>
        <dbReference type="ARBA" id="ARBA00033326"/>
    </source>
</evidence>
<evidence type="ECO:0000256" key="5">
    <source>
        <dbReference type="ARBA" id="ARBA00022454"/>
    </source>
</evidence>
<name>A0AAW0WW26_CHEQU</name>
<dbReference type="InterPro" id="IPR029424">
    <property type="entry name" value="MMS22L_C"/>
</dbReference>
<dbReference type="AlphaFoldDB" id="A0AAW0WW26"/>
<reference evidence="14 15" key="1">
    <citation type="journal article" date="2024" name="BMC Genomics">
        <title>Genome assembly of redclaw crayfish (Cherax quadricarinatus) provides insights into its immune adaptation and hypoxia tolerance.</title>
        <authorList>
            <person name="Liu Z."/>
            <person name="Zheng J."/>
            <person name="Li H."/>
            <person name="Fang K."/>
            <person name="Wang S."/>
            <person name="He J."/>
            <person name="Zhou D."/>
            <person name="Weng S."/>
            <person name="Chi M."/>
            <person name="Gu Z."/>
            <person name="He J."/>
            <person name="Li F."/>
            <person name="Wang M."/>
        </authorList>
    </citation>
    <scope>NUCLEOTIDE SEQUENCE [LARGE SCALE GENOMIC DNA]</scope>
    <source>
        <strain evidence="14">ZL_2023a</strain>
    </source>
</reference>